<dbReference type="AlphaFoldDB" id="A0A1H1MWA4"/>
<reference evidence="2 3" key="1">
    <citation type="submission" date="2016-10" db="EMBL/GenBank/DDBJ databases">
        <authorList>
            <person name="de Groot N.N."/>
        </authorList>
    </citation>
    <scope>NUCLEOTIDE SEQUENCE [LARGE SCALE GENOMIC DNA]</scope>
    <source>
        <strain evidence="2 3">DSM 22024</strain>
    </source>
</reference>
<accession>A0A1H1MWA4</accession>
<evidence type="ECO:0000256" key="1">
    <source>
        <dbReference type="SAM" id="MobiDB-lite"/>
    </source>
</evidence>
<evidence type="ECO:0000313" key="3">
    <source>
        <dbReference type="Proteomes" id="UP000198983"/>
    </source>
</evidence>
<protein>
    <submittedName>
        <fullName evidence="2">Uncharacterized protein</fullName>
    </submittedName>
</protein>
<feature type="compositionally biased region" description="Polar residues" evidence="1">
    <location>
        <begin position="222"/>
        <end position="249"/>
    </location>
</feature>
<evidence type="ECO:0000313" key="2">
    <source>
        <dbReference type="EMBL" id="SDR91004.1"/>
    </source>
</evidence>
<proteinExistence type="predicted"/>
<keyword evidence="3" id="KW-1185">Reference proteome</keyword>
<gene>
    <name evidence="2" type="ORF">SAMN04489717_0993</name>
</gene>
<dbReference type="EMBL" id="LT629732">
    <property type="protein sequence ID" value="SDR91004.1"/>
    <property type="molecule type" value="Genomic_DNA"/>
</dbReference>
<dbReference type="Proteomes" id="UP000198983">
    <property type="component" value="Chromosome I"/>
</dbReference>
<sequence>MFAQASGLLAIMGACPWPAWLLYFSAVWHGSPAGRRFARCAVVIDGSSARRLRLGCLARIVPPSVVGGRRGREAWFEARLDSEVWAQSPPPMVVPRTLKRLFAGFGSGRTNYASSRRSYGIGQRRILTSASKRCTRSTWRVIMLRRHSGRSAQTGLRRNAYGWPTIAMQSPMSATVLPTVERLRPTSEKQPWIGEKRLWIGATATLLHRRRCLTKGCGPPANAQTSPMNERAWSTNARLSRSSQTSPIGSSYSARLRVVGDGRSVDGVRPGGFSPRLRK</sequence>
<name>A0A1H1MWA4_9ACTN</name>
<organism evidence="2 3">
    <name type="scientific">Actinopolymorpha singaporensis</name>
    <dbReference type="NCBI Taxonomy" id="117157"/>
    <lineage>
        <taxon>Bacteria</taxon>
        <taxon>Bacillati</taxon>
        <taxon>Actinomycetota</taxon>
        <taxon>Actinomycetes</taxon>
        <taxon>Propionibacteriales</taxon>
        <taxon>Actinopolymorphaceae</taxon>
        <taxon>Actinopolymorpha</taxon>
    </lineage>
</organism>
<feature type="region of interest" description="Disordered" evidence="1">
    <location>
        <begin position="218"/>
        <end position="249"/>
    </location>
</feature>